<gene>
    <name evidence="3" type="ORF">BXP70_22365</name>
</gene>
<dbReference type="Proteomes" id="UP000194873">
    <property type="component" value="Unassembled WGS sequence"/>
</dbReference>
<keyword evidence="2" id="KW-1133">Transmembrane helix</keyword>
<feature type="region of interest" description="Disordered" evidence="1">
    <location>
        <begin position="1"/>
        <end position="31"/>
    </location>
</feature>
<dbReference type="OrthoDB" id="893984at2"/>
<sequence length="124" mass="13788">MPTPPDTPRLPDLSAIRGEKRPARKTNLATAEQDWFEQDKRKGAHRRDQRAKNVIHYTVLSLVVVAGICLAVGIVIRVCHLILPADQLWLTKEQTDFIDHLAQLAGSGVLGGLLTKYLSRNIEA</sequence>
<dbReference type="RefSeq" id="WP_086596339.1">
    <property type="nucleotide sequence ID" value="NZ_MTSE01000017.1"/>
</dbReference>
<protein>
    <submittedName>
        <fullName evidence="3">Uncharacterized protein</fullName>
    </submittedName>
</protein>
<evidence type="ECO:0000256" key="2">
    <source>
        <dbReference type="SAM" id="Phobius"/>
    </source>
</evidence>
<keyword evidence="4" id="KW-1185">Reference proteome</keyword>
<organism evidence="3 4">
    <name type="scientific">Hymenobacter crusticola</name>
    <dbReference type="NCBI Taxonomy" id="1770526"/>
    <lineage>
        <taxon>Bacteria</taxon>
        <taxon>Pseudomonadati</taxon>
        <taxon>Bacteroidota</taxon>
        <taxon>Cytophagia</taxon>
        <taxon>Cytophagales</taxon>
        <taxon>Hymenobacteraceae</taxon>
        <taxon>Hymenobacter</taxon>
    </lineage>
</organism>
<comment type="caution">
    <text evidence="3">The sequence shown here is derived from an EMBL/GenBank/DDBJ whole genome shotgun (WGS) entry which is preliminary data.</text>
</comment>
<accession>A0A243W829</accession>
<proteinExistence type="predicted"/>
<keyword evidence="2" id="KW-0812">Transmembrane</keyword>
<keyword evidence="2" id="KW-0472">Membrane</keyword>
<evidence type="ECO:0000256" key="1">
    <source>
        <dbReference type="SAM" id="MobiDB-lite"/>
    </source>
</evidence>
<dbReference type="AlphaFoldDB" id="A0A243W829"/>
<feature type="transmembrane region" description="Helical" evidence="2">
    <location>
        <begin position="54"/>
        <end position="76"/>
    </location>
</feature>
<evidence type="ECO:0000313" key="4">
    <source>
        <dbReference type="Proteomes" id="UP000194873"/>
    </source>
</evidence>
<evidence type="ECO:0000313" key="3">
    <source>
        <dbReference type="EMBL" id="OUJ71227.1"/>
    </source>
</evidence>
<reference evidence="3 4" key="1">
    <citation type="submission" date="2017-01" db="EMBL/GenBank/DDBJ databases">
        <title>A new Hymenobacter.</title>
        <authorList>
            <person name="Liang Y."/>
            <person name="Feng F."/>
        </authorList>
    </citation>
    <scope>NUCLEOTIDE SEQUENCE [LARGE SCALE GENOMIC DNA]</scope>
    <source>
        <strain evidence="3">MIMBbqt21</strain>
    </source>
</reference>
<dbReference type="EMBL" id="MTSE01000017">
    <property type="protein sequence ID" value="OUJ71227.1"/>
    <property type="molecule type" value="Genomic_DNA"/>
</dbReference>
<name>A0A243W829_9BACT</name>